<dbReference type="InterPro" id="IPR023296">
    <property type="entry name" value="Glyco_hydro_beta-prop_sf"/>
</dbReference>
<organism evidence="6 7">
    <name type="scientific">Mariniphaga anaerophila</name>
    <dbReference type="NCBI Taxonomy" id="1484053"/>
    <lineage>
        <taxon>Bacteria</taxon>
        <taxon>Pseudomonadati</taxon>
        <taxon>Bacteroidota</taxon>
        <taxon>Bacteroidia</taxon>
        <taxon>Marinilabiliales</taxon>
        <taxon>Prolixibacteraceae</taxon>
        <taxon>Mariniphaga</taxon>
    </lineage>
</organism>
<accession>A0A1M5DMM4</accession>
<sequence length="323" mass="36794">MKHLLFVLLFSPLFVFAQERMMFGDTSRKGVPYSKDPHVVKFEGRYLMYFSIPPFEDKTNPIKGWNIGIAESTDLIHWEKIGEINPEGSYESKGLCAPCALVVDGKVHLFYQTYGNGRNDAICHAFSTNGISFQRNKTNPIFHPTGDWNCGRAIDAEVIKFENRYLLYFATRDPNFEVQIQGVAAAPLTTDFNRDDWEQLADYPILVPEYDWEKKCVEGASVIQRGNELFMFYAGAYNNEPQQVGIAKSSDGVHWKKLSEEPFLANGKPGEWNSSESGHPHIFADSDGRTYLFFQGNNDNGKTWLISNVEVLWNENGPYLKED</sequence>
<name>A0A1M5DMM4_9BACT</name>
<gene>
    <name evidence="6" type="ORF">SAMN05444274_107166</name>
</gene>
<dbReference type="OrthoDB" id="2534034at2"/>
<dbReference type="SUPFAM" id="SSF75005">
    <property type="entry name" value="Arabinanase/levansucrase/invertase"/>
    <property type="match status" value="1"/>
</dbReference>
<evidence type="ECO:0000313" key="6">
    <source>
        <dbReference type="EMBL" id="SHF68145.1"/>
    </source>
</evidence>
<evidence type="ECO:0000256" key="4">
    <source>
        <dbReference type="RuleBase" id="RU361187"/>
    </source>
</evidence>
<evidence type="ECO:0000256" key="5">
    <source>
        <dbReference type="SAM" id="SignalP"/>
    </source>
</evidence>
<dbReference type="PANTHER" id="PTHR35279:SF1">
    <property type="entry name" value="ARABINANASE_LEVANSUCRASE_INVERTASE"/>
    <property type="match status" value="1"/>
</dbReference>
<dbReference type="Pfam" id="PF04616">
    <property type="entry name" value="Glyco_hydro_43"/>
    <property type="match status" value="1"/>
</dbReference>
<dbReference type="RefSeq" id="WP_073002767.1">
    <property type="nucleotide sequence ID" value="NZ_FQUM01000007.1"/>
</dbReference>
<feature type="chain" id="PRO_5013019490" evidence="5">
    <location>
        <begin position="18"/>
        <end position="323"/>
    </location>
</feature>
<comment type="similarity">
    <text evidence="1 4">Belongs to the glycosyl hydrolase 43 family.</text>
</comment>
<dbReference type="GO" id="GO:0005975">
    <property type="term" value="P:carbohydrate metabolic process"/>
    <property type="evidence" value="ECO:0007669"/>
    <property type="project" value="InterPro"/>
</dbReference>
<evidence type="ECO:0000313" key="7">
    <source>
        <dbReference type="Proteomes" id="UP000184164"/>
    </source>
</evidence>
<evidence type="ECO:0000256" key="3">
    <source>
        <dbReference type="ARBA" id="ARBA00023295"/>
    </source>
</evidence>
<dbReference type="GO" id="GO:0004553">
    <property type="term" value="F:hydrolase activity, hydrolyzing O-glycosyl compounds"/>
    <property type="evidence" value="ECO:0007669"/>
    <property type="project" value="InterPro"/>
</dbReference>
<evidence type="ECO:0000256" key="2">
    <source>
        <dbReference type="ARBA" id="ARBA00022801"/>
    </source>
</evidence>
<feature type="signal peptide" evidence="5">
    <location>
        <begin position="1"/>
        <end position="17"/>
    </location>
</feature>
<dbReference type="Gene3D" id="2.115.10.20">
    <property type="entry name" value="Glycosyl hydrolase domain, family 43"/>
    <property type="match status" value="3"/>
</dbReference>
<dbReference type="AlphaFoldDB" id="A0A1M5DMM4"/>
<evidence type="ECO:0000256" key="1">
    <source>
        <dbReference type="ARBA" id="ARBA00009865"/>
    </source>
</evidence>
<protein>
    <submittedName>
        <fullName evidence="6">Glycosyl hydrolases family 43</fullName>
    </submittedName>
</protein>
<keyword evidence="3 4" id="KW-0326">Glycosidase</keyword>
<proteinExistence type="inferred from homology"/>
<keyword evidence="7" id="KW-1185">Reference proteome</keyword>
<dbReference type="Proteomes" id="UP000184164">
    <property type="component" value="Unassembled WGS sequence"/>
</dbReference>
<reference evidence="6 7" key="1">
    <citation type="submission" date="2016-11" db="EMBL/GenBank/DDBJ databases">
        <authorList>
            <person name="Jaros S."/>
            <person name="Januszkiewicz K."/>
            <person name="Wedrychowicz H."/>
        </authorList>
    </citation>
    <scope>NUCLEOTIDE SEQUENCE [LARGE SCALE GENOMIC DNA]</scope>
    <source>
        <strain evidence="6 7">DSM 26910</strain>
    </source>
</reference>
<keyword evidence="2 4" id="KW-0378">Hydrolase</keyword>
<dbReference type="STRING" id="1484053.SAMN05444274_107166"/>
<dbReference type="InterPro" id="IPR006710">
    <property type="entry name" value="Glyco_hydro_43"/>
</dbReference>
<keyword evidence="5" id="KW-0732">Signal</keyword>
<dbReference type="EMBL" id="FQUM01000007">
    <property type="protein sequence ID" value="SHF68145.1"/>
    <property type="molecule type" value="Genomic_DNA"/>
</dbReference>
<dbReference type="PANTHER" id="PTHR35279">
    <property type="match status" value="1"/>
</dbReference>